<dbReference type="OrthoDB" id="297375at2759"/>
<sequence>ISIGLNHIIVLTNEQRVYAWGSNIYGQLGIDNNVTAFAKNPVYIKYLTNKYIISVTCGDECSFFLSKTGLVLSCGNGINGCLGNGSIDNQCQTQIIQSLIRQVIIVYYSNIFNSVDVTTITACKLFVLALTKNFRIYVWGNFSSFDNETDKPSTNTPKAYTYSKRNIM</sequence>
<dbReference type="AlphaFoldDB" id="A0A177AP54"/>
<dbReference type="Pfam" id="PF00415">
    <property type="entry name" value="RCC1"/>
    <property type="match status" value="1"/>
</dbReference>
<dbReference type="PANTHER" id="PTHR45982:SF1">
    <property type="entry name" value="REGULATOR OF CHROMOSOME CONDENSATION"/>
    <property type="match status" value="1"/>
</dbReference>
<dbReference type="InterPro" id="IPR000408">
    <property type="entry name" value="Reg_chr_condens"/>
</dbReference>
<evidence type="ECO:0000256" key="1">
    <source>
        <dbReference type="PROSITE-ProRule" id="PRU00235"/>
    </source>
</evidence>
<reference evidence="2 3" key="1">
    <citation type="submission" date="2016-04" db="EMBL/GenBank/DDBJ databases">
        <title>The genome of Intoshia linei affirms orthonectids as highly simplified spiralians.</title>
        <authorList>
            <person name="Mikhailov K.V."/>
            <person name="Slusarev G.S."/>
            <person name="Nikitin M.A."/>
            <person name="Logacheva M.D."/>
            <person name="Penin A."/>
            <person name="Aleoshin V."/>
            <person name="Panchin Y.V."/>
        </authorList>
    </citation>
    <scope>NUCLEOTIDE SEQUENCE [LARGE SCALE GENOMIC DNA]</scope>
    <source>
        <strain evidence="2">Intl2013</strain>
        <tissue evidence="2">Whole animal</tissue>
    </source>
</reference>
<dbReference type="EMBL" id="LWCA01002519">
    <property type="protein sequence ID" value="OAF63819.1"/>
    <property type="molecule type" value="Genomic_DNA"/>
</dbReference>
<gene>
    <name evidence="2" type="ORF">A3Q56_08474</name>
</gene>
<evidence type="ECO:0000313" key="3">
    <source>
        <dbReference type="Proteomes" id="UP000078046"/>
    </source>
</evidence>
<dbReference type="Gene3D" id="2.130.10.30">
    <property type="entry name" value="Regulator of chromosome condensation 1/beta-lactamase-inhibitor protein II"/>
    <property type="match status" value="1"/>
</dbReference>
<organism evidence="2 3">
    <name type="scientific">Intoshia linei</name>
    <dbReference type="NCBI Taxonomy" id="1819745"/>
    <lineage>
        <taxon>Eukaryota</taxon>
        <taxon>Metazoa</taxon>
        <taxon>Spiralia</taxon>
        <taxon>Lophotrochozoa</taxon>
        <taxon>Mesozoa</taxon>
        <taxon>Orthonectida</taxon>
        <taxon>Rhopaluridae</taxon>
        <taxon>Intoshia</taxon>
    </lineage>
</organism>
<protein>
    <submittedName>
        <fullName evidence="2">Uncharacterized protein</fullName>
    </submittedName>
</protein>
<name>A0A177AP54_9BILA</name>
<dbReference type="InterPro" id="IPR009091">
    <property type="entry name" value="RCC1/BLIP-II"/>
</dbReference>
<proteinExistence type="predicted"/>
<comment type="caution">
    <text evidence="2">The sequence shown here is derived from an EMBL/GenBank/DDBJ whole genome shotgun (WGS) entry which is preliminary data.</text>
</comment>
<dbReference type="PROSITE" id="PS50012">
    <property type="entry name" value="RCC1_3"/>
    <property type="match status" value="1"/>
</dbReference>
<evidence type="ECO:0000313" key="2">
    <source>
        <dbReference type="EMBL" id="OAF63819.1"/>
    </source>
</evidence>
<dbReference type="PANTHER" id="PTHR45982">
    <property type="entry name" value="REGULATOR OF CHROMOSOME CONDENSATION"/>
    <property type="match status" value="1"/>
</dbReference>
<dbReference type="SUPFAM" id="SSF50985">
    <property type="entry name" value="RCC1/BLIP-II"/>
    <property type="match status" value="1"/>
</dbReference>
<feature type="repeat" description="RCC1" evidence="1">
    <location>
        <begin position="15"/>
        <end position="68"/>
    </location>
</feature>
<keyword evidence="3" id="KW-1185">Reference proteome</keyword>
<feature type="non-terminal residue" evidence="2">
    <location>
        <position position="1"/>
    </location>
</feature>
<dbReference type="InterPro" id="IPR051553">
    <property type="entry name" value="Ran_GTPase-activating"/>
</dbReference>
<dbReference type="Proteomes" id="UP000078046">
    <property type="component" value="Unassembled WGS sequence"/>
</dbReference>
<accession>A0A177AP54</accession>